<reference evidence="1 2" key="1">
    <citation type="journal article" date="2022" name="bioRxiv">
        <title>Genomics of Preaxostyla Flagellates Illuminates Evolutionary Transitions and the Path Towards Mitochondrial Loss.</title>
        <authorList>
            <person name="Novak L.V.F."/>
            <person name="Treitli S.C."/>
            <person name="Pyrih J."/>
            <person name="Halakuc P."/>
            <person name="Pipaliya S.V."/>
            <person name="Vacek V."/>
            <person name="Brzon O."/>
            <person name="Soukal P."/>
            <person name="Eme L."/>
            <person name="Dacks J.B."/>
            <person name="Karnkowska A."/>
            <person name="Elias M."/>
            <person name="Hampl V."/>
        </authorList>
    </citation>
    <scope>NUCLEOTIDE SEQUENCE [LARGE SCALE GENOMIC DNA]</scope>
    <source>
        <strain evidence="1">NAU3</strain>
        <tissue evidence="1">Gut</tissue>
    </source>
</reference>
<protein>
    <submittedName>
        <fullName evidence="1">Uncharacterized protein</fullName>
    </submittedName>
</protein>
<dbReference type="EMBL" id="JARBJD010000043">
    <property type="protein sequence ID" value="KAK2957738.1"/>
    <property type="molecule type" value="Genomic_DNA"/>
</dbReference>
<gene>
    <name evidence="1" type="ORF">BLNAU_7172</name>
</gene>
<proteinExistence type="predicted"/>
<evidence type="ECO:0000313" key="2">
    <source>
        <dbReference type="Proteomes" id="UP001281761"/>
    </source>
</evidence>
<dbReference type="Proteomes" id="UP001281761">
    <property type="component" value="Unassembled WGS sequence"/>
</dbReference>
<evidence type="ECO:0000313" key="1">
    <source>
        <dbReference type="EMBL" id="KAK2957738.1"/>
    </source>
</evidence>
<organism evidence="1 2">
    <name type="scientific">Blattamonas nauphoetae</name>
    <dbReference type="NCBI Taxonomy" id="2049346"/>
    <lineage>
        <taxon>Eukaryota</taxon>
        <taxon>Metamonada</taxon>
        <taxon>Preaxostyla</taxon>
        <taxon>Oxymonadida</taxon>
        <taxon>Blattamonas</taxon>
    </lineage>
</organism>
<name>A0ABQ9Y1W9_9EUKA</name>
<keyword evidence="2" id="KW-1185">Reference proteome</keyword>
<accession>A0ABQ9Y1W9</accession>
<sequence length="109" mass="12654">MSGNNLIRSECELLRIPTQIVNGDDSPLELVCKTFFQQFGLNLLFVLEHSWIFIPPNIHTFDYPPKKYGGQHKGGHLFQDEREFECVGQQIDEILNIVLIFEFTSVREN</sequence>
<comment type="caution">
    <text evidence="1">The sequence shown here is derived from an EMBL/GenBank/DDBJ whole genome shotgun (WGS) entry which is preliminary data.</text>
</comment>